<name>A0ACB9NUH0_9MYRT</name>
<evidence type="ECO:0000313" key="1">
    <source>
        <dbReference type="EMBL" id="KAI4339813.1"/>
    </source>
</evidence>
<accession>A0ACB9NUH0</accession>
<proteinExistence type="predicted"/>
<reference evidence="2" key="1">
    <citation type="journal article" date="2023" name="Front. Plant Sci.">
        <title>Chromosomal-level genome assembly of Melastoma candidum provides insights into trichome evolution.</title>
        <authorList>
            <person name="Zhong Y."/>
            <person name="Wu W."/>
            <person name="Sun C."/>
            <person name="Zou P."/>
            <person name="Liu Y."/>
            <person name="Dai S."/>
            <person name="Zhou R."/>
        </authorList>
    </citation>
    <scope>NUCLEOTIDE SEQUENCE [LARGE SCALE GENOMIC DNA]</scope>
</reference>
<dbReference type="EMBL" id="CM042886">
    <property type="protein sequence ID" value="KAI4339813.1"/>
    <property type="molecule type" value="Genomic_DNA"/>
</dbReference>
<comment type="caution">
    <text evidence="1">The sequence shown here is derived from an EMBL/GenBank/DDBJ whole genome shotgun (WGS) entry which is preliminary data.</text>
</comment>
<sequence length="161" mass="17475">MVADTLARSKEQIMMENAAVVAAAEKEGYEKSLIARLLLKPGKVADGLVLEQTSSTLGVFLIVFESRPDALIQKEKTRSGFLNKKVITDAIPSSGWAYLHHKVPGSVTVPDLRSVQRIHARGPVEVEGLLTTRWILRGSGQVVDGDKGVACTHRNLETNSS</sequence>
<evidence type="ECO:0000313" key="2">
    <source>
        <dbReference type="Proteomes" id="UP001057402"/>
    </source>
</evidence>
<dbReference type="Proteomes" id="UP001057402">
    <property type="component" value="Chromosome 7"/>
</dbReference>
<protein>
    <submittedName>
        <fullName evidence="1">Uncharacterized protein</fullName>
    </submittedName>
</protein>
<keyword evidence="2" id="KW-1185">Reference proteome</keyword>
<organism evidence="1 2">
    <name type="scientific">Melastoma candidum</name>
    <dbReference type="NCBI Taxonomy" id="119954"/>
    <lineage>
        <taxon>Eukaryota</taxon>
        <taxon>Viridiplantae</taxon>
        <taxon>Streptophyta</taxon>
        <taxon>Embryophyta</taxon>
        <taxon>Tracheophyta</taxon>
        <taxon>Spermatophyta</taxon>
        <taxon>Magnoliopsida</taxon>
        <taxon>eudicotyledons</taxon>
        <taxon>Gunneridae</taxon>
        <taxon>Pentapetalae</taxon>
        <taxon>rosids</taxon>
        <taxon>malvids</taxon>
        <taxon>Myrtales</taxon>
        <taxon>Melastomataceae</taxon>
        <taxon>Melastomatoideae</taxon>
        <taxon>Melastomateae</taxon>
        <taxon>Melastoma</taxon>
    </lineage>
</organism>
<gene>
    <name evidence="1" type="ORF">MLD38_024713</name>
</gene>